<keyword evidence="3" id="KW-0106">Calcium</keyword>
<organism evidence="6 7">
    <name type="scientific">Dichanthelium oligosanthes</name>
    <dbReference type="NCBI Taxonomy" id="888268"/>
    <lineage>
        <taxon>Eukaryota</taxon>
        <taxon>Viridiplantae</taxon>
        <taxon>Streptophyta</taxon>
        <taxon>Embryophyta</taxon>
        <taxon>Tracheophyta</taxon>
        <taxon>Spermatophyta</taxon>
        <taxon>Magnoliopsida</taxon>
        <taxon>Liliopsida</taxon>
        <taxon>Poales</taxon>
        <taxon>Poaceae</taxon>
        <taxon>PACMAD clade</taxon>
        <taxon>Panicoideae</taxon>
        <taxon>Panicodae</taxon>
        <taxon>Paniceae</taxon>
        <taxon>Dichantheliinae</taxon>
        <taxon>Dichanthelium</taxon>
    </lineage>
</organism>
<dbReference type="SMART" id="SM00054">
    <property type="entry name" value="EFh"/>
    <property type="match status" value="3"/>
</dbReference>
<dbReference type="Proteomes" id="UP000095767">
    <property type="component" value="Unassembled WGS sequence"/>
</dbReference>
<evidence type="ECO:0000313" key="7">
    <source>
        <dbReference type="Proteomes" id="UP000095767"/>
    </source>
</evidence>
<dbReference type="InterPro" id="IPR018247">
    <property type="entry name" value="EF_Hand_1_Ca_BS"/>
</dbReference>
<evidence type="ECO:0000256" key="4">
    <source>
        <dbReference type="SAM" id="MobiDB-lite"/>
    </source>
</evidence>
<dbReference type="InterPro" id="IPR011992">
    <property type="entry name" value="EF-hand-dom_pair"/>
</dbReference>
<evidence type="ECO:0000256" key="1">
    <source>
        <dbReference type="ARBA" id="ARBA00022723"/>
    </source>
</evidence>
<feature type="domain" description="EF-hand" evidence="5">
    <location>
        <begin position="156"/>
        <end position="191"/>
    </location>
</feature>
<dbReference type="AlphaFoldDB" id="A0A1E5UXF4"/>
<sequence length="232" mass="24707">MLHGLRHGLTDVHVCCMAKAVDAQGGEGGGGPRRLAGGEEEADEEGQAASWRMLSGYERTREASMMVDALARVIAGGAPRPDPEADLGIVFSTFDHDSDGFITTVELGESLRRLGIAVSAEEAKAMHSTIATAGGSDLNGAREVPVEDTEEEAREEEERDLREAFNVFDGNQDGLISAEELGTVLGSLGLRRAGAGRPAVADCHDMIRLMDSDSDGMVSFEEFKRVMTVIKA</sequence>
<keyword evidence="1" id="KW-0479">Metal-binding</keyword>
<dbReference type="InterPro" id="IPR002048">
    <property type="entry name" value="EF_hand_dom"/>
</dbReference>
<protein>
    <recommendedName>
        <fullName evidence="5">EF-hand domain-containing protein</fullName>
    </recommendedName>
</protein>
<dbReference type="PROSITE" id="PS00018">
    <property type="entry name" value="EF_HAND_1"/>
    <property type="match status" value="3"/>
</dbReference>
<accession>A0A1E5UXF4</accession>
<comment type="caution">
    <text evidence="6">The sequence shown here is derived from an EMBL/GenBank/DDBJ whole genome shotgun (WGS) entry which is preliminary data.</text>
</comment>
<name>A0A1E5UXF4_9POAL</name>
<dbReference type="Pfam" id="PF13499">
    <property type="entry name" value="EF-hand_7"/>
    <property type="match status" value="1"/>
</dbReference>
<dbReference type="GO" id="GO:0005509">
    <property type="term" value="F:calcium ion binding"/>
    <property type="evidence" value="ECO:0007669"/>
    <property type="project" value="InterPro"/>
</dbReference>
<gene>
    <name evidence="6" type="ORF">BAE44_0021412</name>
</gene>
<proteinExistence type="predicted"/>
<dbReference type="Gene3D" id="1.10.238.10">
    <property type="entry name" value="EF-hand"/>
    <property type="match status" value="2"/>
</dbReference>
<dbReference type="STRING" id="888268.A0A1E5UXF4"/>
<keyword evidence="2" id="KW-0677">Repeat</keyword>
<dbReference type="CDD" id="cd00051">
    <property type="entry name" value="EFh"/>
    <property type="match status" value="1"/>
</dbReference>
<feature type="region of interest" description="Disordered" evidence="4">
    <location>
        <begin position="23"/>
        <end position="48"/>
    </location>
</feature>
<dbReference type="EMBL" id="LWDX02059554">
    <property type="protein sequence ID" value="OEL17569.1"/>
    <property type="molecule type" value="Genomic_DNA"/>
</dbReference>
<dbReference type="InterPro" id="IPR039647">
    <property type="entry name" value="EF_hand_pair_protein_CML-like"/>
</dbReference>
<evidence type="ECO:0000256" key="3">
    <source>
        <dbReference type="ARBA" id="ARBA00022837"/>
    </source>
</evidence>
<dbReference type="FunFam" id="1.10.238.10:FF:000001">
    <property type="entry name" value="Calmodulin 1"/>
    <property type="match status" value="1"/>
</dbReference>
<feature type="domain" description="EF-hand" evidence="5">
    <location>
        <begin position="198"/>
        <end position="232"/>
    </location>
</feature>
<dbReference type="Pfam" id="PF13202">
    <property type="entry name" value="EF-hand_5"/>
    <property type="match status" value="1"/>
</dbReference>
<dbReference type="SUPFAM" id="SSF47473">
    <property type="entry name" value="EF-hand"/>
    <property type="match status" value="1"/>
</dbReference>
<feature type="domain" description="EF-hand" evidence="5">
    <location>
        <begin position="82"/>
        <end position="117"/>
    </location>
</feature>
<evidence type="ECO:0000259" key="5">
    <source>
        <dbReference type="PROSITE" id="PS50222"/>
    </source>
</evidence>
<evidence type="ECO:0000313" key="6">
    <source>
        <dbReference type="EMBL" id="OEL17569.1"/>
    </source>
</evidence>
<dbReference type="PANTHER" id="PTHR10891">
    <property type="entry name" value="EF-HAND CALCIUM-BINDING DOMAIN CONTAINING PROTEIN"/>
    <property type="match status" value="1"/>
</dbReference>
<keyword evidence="7" id="KW-1185">Reference proteome</keyword>
<reference evidence="6 7" key="1">
    <citation type="submission" date="2016-09" db="EMBL/GenBank/DDBJ databases">
        <title>The draft genome of Dichanthelium oligosanthes: A C3 panicoid grass species.</title>
        <authorList>
            <person name="Studer A.J."/>
            <person name="Schnable J.C."/>
            <person name="Brutnell T.P."/>
        </authorList>
    </citation>
    <scope>NUCLEOTIDE SEQUENCE [LARGE SCALE GENOMIC DNA]</scope>
    <source>
        <strain evidence="7">cv. Kellogg 1175</strain>
        <tissue evidence="6">Leaf</tissue>
    </source>
</reference>
<evidence type="ECO:0000256" key="2">
    <source>
        <dbReference type="ARBA" id="ARBA00022737"/>
    </source>
</evidence>
<dbReference type="OrthoDB" id="26525at2759"/>
<dbReference type="PROSITE" id="PS50222">
    <property type="entry name" value="EF_HAND_2"/>
    <property type="match status" value="3"/>
</dbReference>